<keyword evidence="5 8" id="KW-0328">Glycosyltransferase</keyword>
<gene>
    <name evidence="8" type="primary">glgA</name>
    <name evidence="11" type="ORF">HWQ67_05020</name>
</gene>
<keyword evidence="6 8" id="KW-0808">Transferase</keyword>
<dbReference type="InterPro" id="IPR001296">
    <property type="entry name" value="Glyco_trans_1"/>
</dbReference>
<evidence type="ECO:0000256" key="7">
    <source>
        <dbReference type="ARBA" id="ARBA00023056"/>
    </source>
</evidence>
<reference evidence="11 12" key="1">
    <citation type="journal article" date="2020" name="J Geophys Res Biogeosci">
        <title>Magnetotaxis as an Adaptation to Enable Bacterial Shuttling of Microbial Sulfur and Sulfur Cycling Across Aquatic Oxic#Anoxic Interfaces.</title>
        <authorList>
            <person name="Li J."/>
            <person name="Liu P."/>
            <person name="Wang J."/>
            <person name="Roberts A.P."/>
            <person name="Pan Y."/>
        </authorList>
    </citation>
    <scope>NUCLEOTIDE SEQUENCE [LARGE SCALE GENOMIC DNA]</scope>
    <source>
        <strain evidence="11 12">MYR-1_YQ</strain>
    </source>
</reference>
<comment type="pathway">
    <text evidence="3 8">Glycan biosynthesis; glycogen biosynthesis.</text>
</comment>
<evidence type="ECO:0000256" key="8">
    <source>
        <dbReference type="HAMAP-Rule" id="MF_00484"/>
    </source>
</evidence>
<evidence type="ECO:0000259" key="9">
    <source>
        <dbReference type="Pfam" id="PF00534"/>
    </source>
</evidence>
<comment type="function">
    <text evidence="2 8">Synthesizes alpha-1,4-glucan chains using ADP-glucose.</text>
</comment>
<evidence type="ECO:0000313" key="11">
    <source>
        <dbReference type="EMBL" id="MBV6340938.1"/>
    </source>
</evidence>
<sequence length="493" mass="54671">MVSSEMVPFAKEGGLADVVGSLAQELVRQGHDVRVVIPRYKTIEQRGGDMTLAAGHVAVPMGVIGEMACSVWQCPIIDTKDGGGGTVYAVEHHDYFSRDGGFYSNINGDGYMDNDNRFVFLSRAALELCKQVGFRPDCIHVHDWHTAAIPVLINTDYRNEPMLGDSATLLTIHNIQHQGEFYEGLMDVIGVGWGHFNHMELEKDGNINLLKGGIYHATLVNTVSEGYVRQIQTPEFGFELDGVLRDRASDLYGIINGVDYEQWNPQTDKFIAATYDADDLSGKALCKADLQGSLGLPVRPDVPIIGLITRLVKQKGIDVLAEAIYRLMELDIQVALLGTGEVWANFYFGDLPRQYPDKFGCYIGYDNAIAHKIEAGADFFLMPSLFEPCGLNQMYSMRYGTLPIVRAVGGLDDTVDNLDVEANTGTGFKFYDLTAGALVDTVGWAVYTYYNQKDTMEGLVRRAMAKRFPWTKAARKYVALYEMAINKRRGQSS</sequence>
<dbReference type="HAMAP" id="MF_00484">
    <property type="entry name" value="Glycogen_synth"/>
    <property type="match status" value="1"/>
</dbReference>
<keyword evidence="7 8" id="KW-0320">Glycogen biosynthesis</keyword>
<dbReference type="PANTHER" id="PTHR45825">
    <property type="entry name" value="GRANULE-BOUND STARCH SYNTHASE 1, CHLOROPLASTIC/AMYLOPLASTIC"/>
    <property type="match status" value="1"/>
</dbReference>
<evidence type="ECO:0000256" key="4">
    <source>
        <dbReference type="ARBA" id="ARBA00010281"/>
    </source>
</evidence>
<dbReference type="PANTHER" id="PTHR45825:SF11">
    <property type="entry name" value="ALPHA AMYLASE DOMAIN-CONTAINING PROTEIN"/>
    <property type="match status" value="1"/>
</dbReference>
<feature type="domain" description="Glycosyl transferase family 1" evidence="9">
    <location>
        <begin position="300"/>
        <end position="431"/>
    </location>
</feature>
<dbReference type="InterPro" id="IPR013534">
    <property type="entry name" value="Starch_synth_cat_dom"/>
</dbReference>
<proteinExistence type="inferred from homology"/>
<evidence type="ECO:0000259" key="10">
    <source>
        <dbReference type="Pfam" id="PF08323"/>
    </source>
</evidence>
<keyword evidence="12" id="KW-1185">Reference proteome</keyword>
<dbReference type="RefSeq" id="WP_425340701.1">
    <property type="nucleotide sequence ID" value="NZ_JABXWD010000059.1"/>
</dbReference>
<dbReference type="Gene3D" id="3.40.50.2000">
    <property type="entry name" value="Glycogen Phosphorylase B"/>
    <property type="match status" value="2"/>
</dbReference>
<name>A0ABS6RYS2_9BACT</name>
<evidence type="ECO:0000256" key="1">
    <source>
        <dbReference type="ARBA" id="ARBA00001478"/>
    </source>
</evidence>
<evidence type="ECO:0000313" key="12">
    <source>
        <dbReference type="Proteomes" id="UP001196980"/>
    </source>
</evidence>
<feature type="domain" description="Starch synthase catalytic" evidence="10">
    <location>
        <begin position="1"/>
        <end position="245"/>
    </location>
</feature>
<dbReference type="EMBL" id="JABXWD010000059">
    <property type="protein sequence ID" value="MBV6340938.1"/>
    <property type="molecule type" value="Genomic_DNA"/>
</dbReference>
<dbReference type="CDD" id="cd03791">
    <property type="entry name" value="GT5_Glycogen_synthase_DULL1-like"/>
    <property type="match status" value="1"/>
</dbReference>
<accession>A0ABS6RYS2</accession>
<dbReference type="InterPro" id="IPR011835">
    <property type="entry name" value="GS/SS"/>
</dbReference>
<comment type="caution">
    <text evidence="11">The sequence shown here is derived from an EMBL/GenBank/DDBJ whole genome shotgun (WGS) entry which is preliminary data.</text>
</comment>
<evidence type="ECO:0000256" key="3">
    <source>
        <dbReference type="ARBA" id="ARBA00004964"/>
    </source>
</evidence>
<dbReference type="Proteomes" id="UP001196980">
    <property type="component" value="Unassembled WGS sequence"/>
</dbReference>
<comment type="catalytic activity">
    <reaction evidence="1 8">
        <text>[(1-&gt;4)-alpha-D-glucosyl](n) + ADP-alpha-D-glucose = [(1-&gt;4)-alpha-D-glucosyl](n+1) + ADP + H(+)</text>
        <dbReference type="Rhea" id="RHEA:18189"/>
        <dbReference type="Rhea" id="RHEA-COMP:9584"/>
        <dbReference type="Rhea" id="RHEA-COMP:9587"/>
        <dbReference type="ChEBI" id="CHEBI:15378"/>
        <dbReference type="ChEBI" id="CHEBI:15444"/>
        <dbReference type="ChEBI" id="CHEBI:57498"/>
        <dbReference type="ChEBI" id="CHEBI:456216"/>
        <dbReference type="EC" id="2.4.1.21"/>
    </reaction>
</comment>
<dbReference type="SUPFAM" id="SSF53756">
    <property type="entry name" value="UDP-Glycosyltransferase/glycogen phosphorylase"/>
    <property type="match status" value="1"/>
</dbReference>
<dbReference type="Pfam" id="PF00534">
    <property type="entry name" value="Glycos_transf_1"/>
    <property type="match status" value="1"/>
</dbReference>
<organism evidence="11 12">
    <name type="scientific">Candidatus Magnetobacterium casense</name>
    <dbReference type="NCBI Taxonomy" id="1455061"/>
    <lineage>
        <taxon>Bacteria</taxon>
        <taxon>Pseudomonadati</taxon>
        <taxon>Nitrospirota</taxon>
        <taxon>Thermodesulfovibrionia</taxon>
        <taxon>Thermodesulfovibrionales</taxon>
        <taxon>Candidatus Magnetobacteriaceae</taxon>
        <taxon>Candidatus Magnetobacterium</taxon>
    </lineage>
</organism>
<dbReference type="EC" id="2.4.1.21" evidence="8"/>
<evidence type="ECO:0000256" key="5">
    <source>
        <dbReference type="ARBA" id="ARBA00022676"/>
    </source>
</evidence>
<dbReference type="Pfam" id="PF08323">
    <property type="entry name" value="Glyco_transf_5"/>
    <property type="match status" value="1"/>
</dbReference>
<evidence type="ECO:0000256" key="6">
    <source>
        <dbReference type="ARBA" id="ARBA00022679"/>
    </source>
</evidence>
<feature type="binding site" evidence="8">
    <location>
        <position position="11"/>
    </location>
    <ligand>
        <name>ADP-alpha-D-glucose</name>
        <dbReference type="ChEBI" id="CHEBI:57498"/>
    </ligand>
</feature>
<comment type="similarity">
    <text evidence="4 8">Belongs to the glycosyltransferase 1 family. Bacterial/plant glycogen synthase subfamily.</text>
</comment>
<dbReference type="NCBIfam" id="TIGR02095">
    <property type="entry name" value="glgA"/>
    <property type="match status" value="1"/>
</dbReference>
<evidence type="ECO:0000256" key="2">
    <source>
        <dbReference type="ARBA" id="ARBA00002764"/>
    </source>
</evidence>
<protein>
    <recommendedName>
        <fullName evidence="8">Glycogen synthase</fullName>
        <ecNumber evidence="8">2.4.1.21</ecNumber>
    </recommendedName>
    <alternativeName>
        <fullName evidence="8">Starch [bacterial glycogen] synthase</fullName>
    </alternativeName>
</protein>